<evidence type="ECO:0000313" key="1">
    <source>
        <dbReference type="EMBL" id="KAF6176834.1"/>
    </source>
</evidence>
<protein>
    <submittedName>
        <fullName evidence="1">Uncharacterized protein</fullName>
    </submittedName>
</protein>
<accession>A0A7J7PCG5</accession>
<comment type="caution">
    <text evidence="1">The sequence shown here is derived from an EMBL/GenBank/DDBJ whole genome shotgun (WGS) entry which is preliminary data.</text>
</comment>
<name>A0A7J7PCG5_9MAGN</name>
<gene>
    <name evidence="1" type="ORF">GIB67_026521</name>
</gene>
<organism evidence="1 2">
    <name type="scientific">Kingdonia uniflora</name>
    <dbReference type="NCBI Taxonomy" id="39325"/>
    <lineage>
        <taxon>Eukaryota</taxon>
        <taxon>Viridiplantae</taxon>
        <taxon>Streptophyta</taxon>
        <taxon>Embryophyta</taxon>
        <taxon>Tracheophyta</taxon>
        <taxon>Spermatophyta</taxon>
        <taxon>Magnoliopsida</taxon>
        <taxon>Ranunculales</taxon>
        <taxon>Circaeasteraceae</taxon>
        <taxon>Kingdonia</taxon>
    </lineage>
</organism>
<sequence>MVVVVTWTPFEDSAIVNWRLLAENNNDNTNGDHDLADVVESPAVDQRYLQINKS</sequence>
<reference evidence="1 2" key="1">
    <citation type="journal article" date="2020" name="IScience">
        <title>Genome Sequencing of the Endangered Kingdonia uniflora (Circaeasteraceae, Ranunculales) Reveals Potential Mechanisms of Evolutionary Specialization.</title>
        <authorList>
            <person name="Sun Y."/>
            <person name="Deng T."/>
            <person name="Zhang A."/>
            <person name="Moore M.J."/>
            <person name="Landis J.B."/>
            <person name="Lin N."/>
            <person name="Zhang H."/>
            <person name="Zhang X."/>
            <person name="Huang J."/>
            <person name="Zhang X."/>
            <person name="Sun H."/>
            <person name="Wang H."/>
        </authorList>
    </citation>
    <scope>NUCLEOTIDE SEQUENCE [LARGE SCALE GENOMIC DNA]</scope>
    <source>
        <strain evidence="1">TB1705</strain>
        <tissue evidence="1">Leaf</tissue>
    </source>
</reference>
<dbReference type="Proteomes" id="UP000541444">
    <property type="component" value="Unassembled WGS sequence"/>
</dbReference>
<keyword evidence="2" id="KW-1185">Reference proteome</keyword>
<dbReference type="EMBL" id="JACGCM010000032">
    <property type="protein sequence ID" value="KAF6176834.1"/>
    <property type="molecule type" value="Genomic_DNA"/>
</dbReference>
<evidence type="ECO:0000313" key="2">
    <source>
        <dbReference type="Proteomes" id="UP000541444"/>
    </source>
</evidence>
<dbReference type="AlphaFoldDB" id="A0A7J7PCG5"/>
<proteinExistence type="predicted"/>